<evidence type="ECO:0000256" key="5">
    <source>
        <dbReference type="ARBA" id="ARBA00023295"/>
    </source>
</evidence>
<evidence type="ECO:0000313" key="8">
    <source>
        <dbReference type="EMBL" id="KAK8529944.1"/>
    </source>
</evidence>
<protein>
    <recommendedName>
        <fullName evidence="2">alpha-galactosidase</fullName>
        <ecNumber evidence="2">3.2.1.22</ecNumber>
    </recommendedName>
</protein>
<dbReference type="EMBL" id="JBBPBM010000036">
    <property type="protein sequence ID" value="KAK8529944.1"/>
    <property type="molecule type" value="Genomic_DNA"/>
</dbReference>
<proteinExistence type="predicted"/>
<dbReference type="InterPro" id="IPR041233">
    <property type="entry name" value="Melibiase_C"/>
</dbReference>
<dbReference type="InterPro" id="IPR013780">
    <property type="entry name" value="Glyco_hydro_b"/>
</dbReference>
<reference evidence="8 9" key="1">
    <citation type="journal article" date="2024" name="G3 (Bethesda)">
        <title>Genome assembly of Hibiscus sabdariffa L. provides insights into metabolisms of medicinal natural products.</title>
        <authorList>
            <person name="Kim T."/>
        </authorList>
    </citation>
    <scope>NUCLEOTIDE SEQUENCE [LARGE SCALE GENOMIC DNA]</scope>
    <source>
        <strain evidence="8">TK-2024</strain>
        <tissue evidence="8">Old leaves</tissue>
    </source>
</reference>
<keyword evidence="9" id="KW-1185">Reference proteome</keyword>
<dbReference type="PANTHER" id="PTHR11452:SF33">
    <property type="entry name" value="ALPHA-GALACTOSIDASE 2"/>
    <property type="match status" value="1"/>
</dbReference>
<evidence type="ECO:0000256" key="4">
    <source>
        <dbReference type="ARBA" id="ARBA00022801"/>
    </source>
</evidence>
<feature type="domain" description="Alpha galactosidase C-terminal" evidence="6">
    <location>
        <begin position="25"/>
        <end position="70"/>
    </location>
</feature>
<comment type="catalytic activity">
    <reaction evidence="1">
        <text>Hydrolysis of terminal, non-reducing alpha-D-galactose residues in alpha-D-galactosides, including galactose oligosaccharides, galactomannans and galactolipids.</text>
        <dbReference type="EC" id="3.2.1.22"/>
    </reaction>
</comment>
<keyword evidence="3" id="KW-0732">Signal</keyword>
<dbReference type="InterPro" id="IPR002241">
    <property type="entry name" value="Glyco_hydro_27"/>
</dbReference>
<dbReference type="EMBL" id="JBBPBM010000036">
    <property type="protein sequence ID" value="KAK8529937.1"/>
    <property type="molecule type" value="Genomic_DNA"/>
</dbReference>
<dbReference type="SUPFAM" id="SSF51011">
    <property type="entry name" value="Glycosyl hydrolase domain"/>
    <property type="match status" value="1"/>
</dbReference>
<evidence type="ECO:0000256" key="1">
    <source>
        <dbReference type="ARBA" id="ARBA00001255"/>
    </source>
</evidence>
<evidence type="ECO:0000313" key="7">
    <source>
        <dbReference type="EMBL" id="KAK8529937.1"/>
    </source>
</evidence>
<evidence type="ECO:0000313" key="9">
    <source>
        <dbReference type="Proteomes" id="UP001472677"/>
    </source>
</evidence>
<dbReference type="EC" id="3.2.1.22" evidence="2"/>
<keyword evidence="5" id="KW-0326">Glycosidase</keyword>
<accession>A0ABR2D647</accession>
<comment type="caution">
    <text evidence="8">The sequence shown here is derived from an EMBL/GenBank/DDBJ whole genome shotgun (WGS) entry which is preliminary data.</text>
</comment>
<evidence type="ECO:0000256" key="3">
    <source>
        <dbReference type="ARBA" id="ARBA00022729"/>
    </source>
</evidence>
<evidence type="ECO:0000259" key="6">
    <source>
        <dbReference type="Pfam" id="PF17801"/>
    </source>
</evidence>
<sequence length="70" mass="7906">MLEVGNGGMTLEEYRSHFNIWALAKVWVGPLHNNKIVVVLWNRGSQRATVTALWSDIDLDPTVAMKARDL</sequence>
<gene>
    <name evidence="7" type="ORF">V6N12_060700</name>
    <name evidence="8" type="ORF">V6N12_060707</name>
</gene>
<dbReference type="Gene3D" id="2.60.40.1180">
    <property type="entry name" value="Golgi alpha-mannosidase II"/>
    <property type="match status" value="1"/>
</dbReference>
<organism evidence="8 9">
    <name type="scientific">Hibiscus sabdariffa</name>
    <name type="common">roselle</name>
    <dbReference type="NCBI Taxonomy" id="183260"/>
    <lineage>
        <taxon>Eukaryota</taxon>
        <taxon>Viridiplantae</taxon>
        <taxon>Streptophyta</taxon>
        <taxon>Embryophyta</taxon>
        <taxon>Tracheophyta</taxon>
        <taxon>Spermatophyta</taxon>
        <taxon>Magnoliopsida</taxon>
        <taxon>eudicotyledons</taxon>
        <taxon>Gunneridae</taxon>
        <taxon>Pentapetalae</taxon>
        <taxon>rosids</taxon>
        <taxon>malvids</taxon>
        <taxon>Malvales</taxon>
        <taxon>Malvaceae</taxon>
        <taxon>Malvoideae</taxon>
        <taxon>Hibiscus</taxon>
    </lineage>
</organism>
<dbReference type="PANTHER" id="PTHR11452">
    <property type="entry name" value="ALPHA-GALACTOSIDASE/ALPHA-N-ACETYLGALACTOSAMINIDASE"/>
    <property type="match status" value="1"/>
</dbReference>
<evidence type="ECO:0000256" key="2">
    <source>
        <dbReference type="ARBA" id="ARBA00012755"/>
    </source>
</evidence>
<dbReference type="Pfam" id="PF17801">
    <property type="entry name" value="Melibiase_C"/>
    <property type="match status" value="1"/>
</dbReference>
<dbReference type="Proteomes" id="UP001472677">
    <property type="component" value="Unassembled WGS sequence"/>
</dbReference>
<keyword evidence="4" id="KW-0378">Hydrolase</keyword>
<name>A0ABR2D647_9ROSI</name>